<dbReference type="AlphaFoldDB" id="A0A8H5HJ96"/>
<feature type="domain" description="Isochorismatase-like" evidence="8">
    <location>
        <begin position="8"/>
        <end position="200"/>
    </location>
</feature>
<keyword evidence="10" id="KW-1185">Reference proteome</keyword>
<dbReference type="PANTHER" id="PTHR11080">
    <property type="entry name" value="PYRAZINAMIDASE/NICOTINAMIDASE"/>
    <property type="match status" value="1"/>
</dbReference>
<evidence type="ECO:0000256" key="4">
    <source>
        <dbReference type="ARBA" id="ARBA00022801"/>
    </source>
</evidence>
<evidence type="ECO:0000256" key="6">
    <source>
        <dbReference type="ARBA" id="ARBA00039017"/>
    </source>
</evidence>
<dbReference type="EC" id="3.5.1.19" evidence="6"/>
<evidence type="ECO:0000259" key="8">
    <source>
        <dbReference type="Pfam" id="PF00857"/>
    </source>
</evidence>
<keyword evidence="3" id="KW-0479">Metal-binding</keyword>
<dbReference type="GO" id="GO:0046872">
    <property type="term" value="F:metal ion binding"/>
    <property type="evidence" value="ECO:0007669"/>
    <property type="project" value="UniProtKB-KW"/>
</dbReference>
<dbReference type="SUPFAM" id="SSF52499">
    <property type="entry name" value="Isochorismatase-like hydrolases"/>
    <property type="match status" value="1"/>
</dbReference>
<dbReference type="OrthoDB" id="1739143at2759"/>
<dbReference type="GO" id="GO:0019363">
    <property type="term" value="P:pyridine nucleotide biosynthetic process"/>
    <property type="evidence" value="ECO:0007669"/>
    <property type="project" value="UniProtKB-KW"/>
</dbReference>
<organism evidence="9 10">
    <name type="scientific">Collybiopsis confluens</name>
    <dbReference type="NCBI Taxonomy" id="2823264"/>
    <lineage>
        <taxon>Eukaryota</taxon>
        <taxon>Fungi</taxon>
        <taxon>Dikarya</taxon>
        <taxon>Basidiomycota</taxon>
        <taxon>Agaricomycotina</taxon>
        <taxon>Agaricomycetes</taxon>
        <taxon>Agaricomycetidae</taxon>
        <taxon>Agaricales</taxon>
        <taxon>Marasmiineae</taxon>
        <taxon>Omphalotaceae</taxon>
        <taxon>Collybiopsis</taxon>
    </lineage>
</organism>
<reference evidence="9 10" key="1">
    <citation type="journal article" date="2020" name="ISME J.">
        <title>Uncovering the hidden diversity of litter-decomposition mechanisms in mushroom-forming fungi.</title>
        <authorList>
            <person name="Floudas D."/>
            <person name="Bentzer J."/>
            <person name="Ahren D."/>
            <person name="Johansson T."/>
            <person name="Persson P."/>
            <person name="Tunlid A."/>
        </authorList>
    </citation>
    <scope>NUCLEOTIDE SEQUENCE [LARGE SCALE GENOMIC DNA]</scope>
    <source>
        <strain evidence="9 10">CBS 406.79</strain>
    </source>
</reference>
<evidence type="ECO:0000256" key="1">
    <source>
        <dbReference type="ARBA" id="ARBA00006336"/>
    </source>
</evidence>
<dbReference type="CDD" id="cd01011">
    <property type="entry name" value="nicotinamidase"/>
    <property type="match status" value="1"/>
</dbReference>
<dbReference type="Pfam" id="PF00857">
    <property type="entry name" value="Isochorismatase"/>
    <property type="match status" value="1"/>
</dbReference>
<dbReference type="Proteomes" id="UP000518752">
    <property type="component" value="Unassembled WGS sequence"/>
</dbReference>
<gene>
    <name evidence="9" type="ORF">D9757_006918</name>
</gene>
<sequence>MSVEFKPALLIIDLQEDFCPPIGALAVTDGRSITPIINDLLQLPFVKKVATKDWHPPNHISFAANHPAPNNIPFTSYATIANPNNPNEIQTTRLWPVHCIQGTPNAELIPELDLSRIDTIVDKGKDPRVEMYSAFEAPFRNPLVKEASSGLSQILKEAGVTDVFVTGLAMDYCVQNSAKDAASEGFKTYVISEATKAVDPGPDGWGKTEEELRAAGIKMVSISGEEVEKVRQLAG</sequence>
<comment type="caution">
    <text evidence="9">The sequence shown here is derived from an EMBL/GenBank/DDBJ whole genome shotgun (WGS) entry which is preliminary data.</text>
</comment>
<evidence type="ECO:0000256" key="7">
    <source>
        <dbReference type="ARBA" id="ARBA00043224"/>
    </source>
</evidence>
<name>A0A8H5HJ96_9AGAR</name>
<comment type="pathway">
    <text evidence="5">Cofactor biosynthesis; nicotinate biosynthesis; nicotinate from nicotinamide: step 1/1.</text>
</comment>
<keyword evidence="4" id="KW-0378">Hydrolase</keyword>
<keyword evidence="2" id="KW-0662">Pyridine nucleotide biosynthesis</keyword>
<evidence type="ECO:0000256" key="2">
    <source>
        <dbReference type="ARBA" id="ARBA00022642"/>
    </source>
</evidence>
<comment type="similarity">
    <text evidence="1">Belongs to the isochorismatase family.</text>
</comment>
<evidence type="ECO:0000313" key="10">
    <source>
        <dbReference type="Proteomes" id="UP000518752"/>
    </source>
</evidence>
<dbReference type="GO" id="GO:0008936">
    <property type="term" value="F:nicotinamidase activity"/>
    <property type="evidence" value="ECO:0007669"/>
    <property type="project" value="UniProtKB-EC"/>
</dbReference>
<evidence type="ECO:0000256" key="5">
    <source>
        <dbReference type="ARBA" id="ARBA00037900"/>
    </source>
</evidence>
<protein>
    <recommendedName>
        <fullName evidence="6">nicotinamidase</fullName>
        <ecNumber evidence="6">3.5.1.19</ecNumber>
    </recommendedName>
    <alternativeName>
        <fullName evidence="7">Nicotinamide deamidase</fullName>
    </alternativeName>
</protein>
<evidence type="ECO:0000313" key="9">
    <source>
        <dbReference type="EMBL" id="KAF5384015.1"/>
    </source>
</evidence>
<dbReference type="InterPro" id="IPR036380">
    <property type="entry name" value="Isochorismatase-like_sf"/>
</dbReference>
<dbReference type="PANTHER" id="PTHR11080:SF2">
    <property type="entry name" value="LD05707P"/>
    <property type="match status" value="1"/>
</dbReference>
<dbReference type="InterPro" id="IPR052347">
    <property type="entry name" value="Isochorismatase_Nicotinamidase"/>
</dbReference>
<dbReference type="Gene3D" id="3.40.50.850">
    <property type="entry name" value="Isochorismatase-like"/>
    <property type="match status" value="1"/>
</dbReference>
<accession>A0A8H5HJ96</accession>
<dbReference type="InterPro" id="IPR000868">
    <property type="entry name" value="Isochorismatase-like_dom"/>
</dbReference>
<dbReference type="EMBL" id="JAACJN010000045">
    <property type="protein sequence ID" value="KAF5384015.1"/>
    <property type="molecule type" value="Genomic_DNA"/>
</dbReference>
<evidence type="ECO:0000256" key="3">
    <source>
        <dbReference type="ARBA" id="ARBA00022723"/>
    </source>
</evidence>
<proteinExistence type="inferred from homology"/>